<reference evidence="1 2" key="1">
    <citation type="submission" date="2017-11" db="EMBL/GenBank/DDBJ databases">
        <title>Genome sequencing of a diverse group of Pseudomonas species.</title>
        <authorList>
            <person name="Loper J."/>
        </authorList>
    </citation>
    <scope>NUCLEOTIDE SEQUENCE [LARGE SCALE GENOMIC DNA]</scope>
    <source>
        <strain evidence="1 2">NCPPB 2192</strain>
    </source>
</reference>
<organism evidence="1 2">
    <name type="scientific">Pseudomonas tolaasii NCPPB 2192</name>
    <dbReference type="NCBI Taxonomy" id="564423"/>
    <lineage>
        <taxon>Bacteria</taxon>
        <taxon>Pseudomonadati</taxon>
        <taxon>Pseudomonadota</taxon>
        <taxon>Gammaproteobacteria</taxon>
        <taxon>Pseudomonadales</taxon>
        <taxon>Pseudomonadaceae</taxon>
        <taxon>Pseudomonas</taxon>
    </lineage>
</organism>
<protein>
    <submittedName>
        <fullName evidence="1">Uncharacterized protein DUF1120</fullName>
    </submittedName>
</protein>
<accession>A0ABX4QFT6</accession>
<comment type="caution">
    <text evidence="1">The sequence shown here is derived from an EMBL/GenBank/DDBJ whole genome shotgun (WGS) entry which is preliminary data.</text>
</comment>
<sequence>MENGRSLLGCVQRRTHGCPSTRFQHQTMNTLPRCLMTLGLCLTATSALCASKVDVTLTGSITPSACTPVLSPSGIVDHGRVPARSLNQYEFTELPLRTLDMNVTCNQPVLFVLVGVDNRADSSVGPGFYYGLGNNVHAPAERLGSVALAIREAVGDGQRTIVLASSNRGLTWFPETNAYPDNYMGFAHPGTLVPDPHSVLTAKLEIKTSINAAAYLTLDQEVPLDGSIVLDLRYL</sequence>
<proteinExistence type="predicted"/>
<keyword evidence="2" id="KW-1185">Reference proteome</keyword>
<dbReference type="EMBL" id="PHHD01000001">
    <property type="protein sequence ID" value="PKA75654.1"/>
    <property type="molecule type" value="Genomic_DNA"/>
</dbReference>
<dbReference type="Proteomes" id="UP000232891">
    <property type="component" value="Unassembled WGS sequence"/>
</dbReference>
<gene>
    <name evidence="1" type="ORF">ATI14_2570</name>
</gene>
<dbReference type="Pfam" id="PF06551">
    <property type="entry name" value="DUF1120"/>
    <property type="match status" value="1"/>
</dbReference>
<name>A0ABX4QFT6_PSETO</name>
<dbReference type="InterPro" id="IPR010546">
    <property type="entry name" value="DUF1120"/>
</dbReference>
<evidence type="ECO:0000313" key="1">
    <source>
        <dbReference type="EMBL" id="PKA75654.1"/>
    </source>
</evidence>
<evidence type="ECO:0000313" key="2">
    <source>
        <dbReference type="Proteomes" id="UP000232891"/>
    </source>
</evidence>